<organism evidence="10 11">
    <name type="scientific">Xylocopa violacea</name>
    <name type="common">Violet carpenter bee</name>
    <name type="synonym">Apis violacea</name>
    <dbReference type="NCBI Taxonomy" id="135666"/>
    <lineage>
        <taxon>Eukaryota</taxon>
        <taxon>Metazoa</taxon>
        <taxon>Ecdysozoa</taxon>
        <taxon>Arthropoda</taxon>
        <taxon>Hexapoda</taxon>
        <taxon>Insecta</taxon>
        <taxon>Pterygota</taxon>
        <taxon>Neoptera</taxon>
        <taxon>Endopterygota</taxon>
        <taxon>Hymenoptera</taxon>
        <taxon>Apocrita</taxon>
        <taxon>Aculeata</taxon>
        <taxon>Apoidea</taxon>
        <taxon>Anthophila</taxon>
        <taxon>Apidae</taxon>
        <taxon>Xylocopa</taxon>
        <taxon>Xylocopa</taxon>
    </lineage>
</organism>
<keyword evidence="5" id="KW-0964">Secreted</keyword>
<evidence type="ECO:0000313" key="10">
    <source>
        <dbReference type="EMBL" id="CAL7940691.1"/>
    </source>
</evidence>
<reference evidence="10 11" key="1">
    <citation type="submission" date="2024-08" db="EMBL/GenBank/DDBJ databases">
        <authorList>
            <person name="Will J Nash"/>
            <person name="Angela Man"/>
            <person name="Seanna McTaggart"/>
            <person name="Kendall Baker"/>
            <person name="Tom Barker"/>
            <person name="Leah Catchpole"/>
            <person name="Alex Durrant"/>
            <person name="Karim Gharbi"/>
            <person name="Naomi Irish"/>
            <person name="Gemy Kaithakottil"/>
            <person name="Debby Ku"/>
            <person name="Aaliyah Providence"/>
            <person name="Felix Shaw"/>
            <person name="David Swarbreck"/>
            <person name="Chris Watkins"/>
            <person name="Ann M. McCartney"/>
            <person name="Giulio Formenti"/>
            <person name="Alice Mouton"/>
            <person name="Noel Vella"/>
            <person name="Bjorn M von Reumont"/>
            <person name="Adriana Vella"/>
            <person name="Wilfried Haerty"/>
        </authorList>
    </citation>
    <scope>NUCLEOTIDE SEQUENCE [LARGE SCALE GENOMIC DNA]</scope>
</reference>
<evidence type="ECO:0000256" key="3">
    <source>
        <dbReference type="ARBA" id="ARBA00010701"/>
    </source>
</evidence>
<feature type="domain" description="Lipase" evidence="9">
    <location>
        <begin position="49"/>
        <end position="288"/>
    </location>
</feature>
<evidence type="ECO:0000256" key="4">
    <source>
        <dbReference type="ARBA" id="ARBA00013179"/>
    </source>
</evidence>
<dbReference type="Proteomes" id="UP001642520">
    <property type="component" value="Unassembled WGS sequence"/>
</dbReference>
<evidence type="ECO:0000256" key="6">
    <source>
        <dbReference type="ARBA" id="ARBA00022801"/>
    </source>
</evidence>
<dbReference type="EMBL" id="CAXAJV020001290">
    <property type="protein sequence ID" value="CAL7940691.1"/>
    <property type="molecule type" value="Genomic_DNA"/>
</dbReference>
<dbReference type="Pfam" id="PF00151">
    <property type="entry name" value="Lipase"/>
    <property type="match status" value="1"/>
</dbReference>
<protein>
    <recommendedName>
        <fullName evidence="4">phospholipase A1</fullName>
        <ecNumber evidence="4">3.1.1.32</ecNumber>
    </recommendedName>
</protein>
<sequence>MTKLYVFIFLILATVLLTVESIFIRLYNRNGSFIDEDIANAARLVPRMDMNEKVTIYIHGYQGNISNIGVQIITNAYLEYTNHNILAIDYESTANWFYPISTVLISRVGNAMAKALNDMMDAGISPQRIHLIGFSLGSHLAGFAGRNTKLKVSRITGLDPAGPMFYFVISALKASDAEFVDIIHTDKLLLGSASTKGHADFYPNFGYRRQPYCLKNRVVTDVCSHLMSYTYYAESVENPNAFVGLKCKSALKYITGACNNNEEVLMGFATPTNASGKYYLRTNFNSPFGLGRNGIMRSE</sequence>
<keyword evidence="11" id="KW-1185">Reference proteome</keyword>
<comment type="catalytic activity">
    <reaction evidence="1">
        <text>a 1,2-diacyl-sn-glycero-3-phosphocholine + H2O = a 2-acyl-sn-glycero-3-phosphocholine + a fatty acid + H(+)</text>
        <dbReference type="Rhea" id="RHEA:18689"/>
        <dbReference type="ChEBI" id="CHEBI:15377"/>
        <dbReference type="ChEBI" id="CHEBI:15378"/>
        <dbReference type="ChEBI" id="CHEBI:28868"/>
        <dbReference type="ChEBI" id="CHEBI:57643"/>
        <dbReference type="ChEBI" id="CHEBI:57875"/>
        <dbReference type="EC" id="3.1.1.32"/>
    </reaction>
</comment>
<evidence type="ECO:0000256" key="2">
    <source>
        <dbReference type="ARBA" id="ARBA00004613"/>
    </source>
</evidence>
<accession>A0ABP1NI26</accession>
<proteinExistence type="inferred from homology"/>
<evidence type="ECO:0000313" key="11">
    <source>
        <dbReference type="Proteomes" id="UP001642520"/>
    </source>
</evidence>
<dbReference type="EC" id="3.1.1.32" evidence="4"/>
<dbReference type="PANTHER" id="PTHR11610:SF173">
    <property type="entry name" value="LIPASE DOMAIN-CONTAINING PROTEIN-RELATED"/>
    <property type="match status" value="1"/>
</dbReference>
<comment type="subcellular location">
    <subcellularLocation>
        <location evidence="2">Secreted</location>
    </subcellularLocation>
</comment>
<dbReference type="Gene3D" id="3.40.50.1820">
    <property type="entry name" value="alpha/beta hydrolase"/>
    <property type="match status" value="1"/>
</dbReference>
<comment type="caution">
    <text evidence="10">The sequence shown here is derived from an EMBL/GenBank/DDBJ whole genome shotgun (WGS) entry which is preliminary data.</text>
</comment>
<evidence type="ECO:0000256" key="7">
    <source>
        <dbReference type="ARBA" id="ARBA00023157"/>
    </source>
</evidence>
<evidence type="ECO:0000256" key="5">
    <source>
        <dbReference type="ARBA" id="ARBA00022525"/>
    </source>
</evidence>
<gene>
    <name evidence="10" type="ORF">XYLVIOL_LOCUS4612</name>
</gene>
<name>A0ABP1NI26_XYLVO</name>
<dbReference type="SUPFAM" id="SSF53474">
    <property type="entry name" value="alpha/beta-Hydrolases"/>
    <property type="match status" value="1"/>
</dbReference>
<comment type="similarity">
    <text evidence="3 8">Belongs to the AB hydrolase superfamily. Lipase family.</text>
</comment>
<dbReference type="PRINTS" id="PR00821">
    <property type="entry name" value="TAGLIPASE"/>
</dbReference>
<evidence type="ECO:0000259" key="9">
    <source>
        <dbReference type="Pfam" id="PF00151"/>
    </source>
</evidence>
<evidence type="ECO:0000256" key="8">
    <source>
        <dbReference type="RuleBase" id="RU004262"/>
    </source>
</evidence>
<dbReference type="PANTHER" id="PTHR11610">
    <property type="entry name" value="LIPASE"/>
    <property type="match status" value="1"/>
</dbReference>
<evidence type="ECO:0000256" key="1">
    <source>
        <dbReference type="ARBA" id="ARBA00000111"/>
    </source>
</evidence>
<dbReference type="InterPro" id="IPR013818">
    <property type="entry name" value="Lipase"/>
</dbReference>
<dbReference type="InterPro" id="IPR029058">
    <property type="entry name" value="AB_hydrolase_fold"/>
</dbReference>
<keyword evidence="7" id="KW-1015">Disulfide bond</keyword>
<keyword evidence="6" id="KW-0378">Hydrolase</keyword>
<dbReference type="InterPro" id="IPR000734">
    <property type="entry name" value="TAG_lipase"/>
</dbReference>